<gene>
    <name evidence="2" type="ORF">KXQ929_LOCUS45575</name>
</gene>
<dbReference type="Proteomes" id="UP000663868">
    <property type="component" value="Unassembled WGS sequence"/>
</dbReference>
<feature type="domain" description="Vps16 N-terminal" evidence="1">
    <location>
        <begin position="3"/>
        <end position="149"/>
    </location>
</feature>
<feature type="non-terminal residue" evidence="2">
    <location>
        <position position="1"/>
    </location>
</feature>
<organism evidence="2 3">
    <name type="scientific">Adineta steineri</name>
    <dbReference type="NCBI Taxonomy" id="433720"/>
    <lineage>
        <taxon>Eukaryota</taxon>
        <taxon>Metazoa</taxon>
        <taxon>Spiralia</taxon>
        <taxon>Gnathifera</taxon>
        <taxon>Rotifera</taxon>
        <taxon>Eurotatoria</taxon>
        <taxon>Bdelloidea</taxon>
        <taxon>Adinetida</taxon>
        <taxon>Adinetidae</taxon>
        <taxon>Adineta</taxon>
    </lineage>
</organism>
<evidence type="ECO:0000313" key="2">
    <source>
        <dbReference type="EMBL" id="CAF4301889.1"/>
    </source>
</evidence>
<dbReference type="GO" id="GO:0006886">
    <property type="term" value="P:intracellular protein transport"/>
    <property type="evidence" value="ECO:0007669"/>
    <property type="project" value="InterPro"/>
</dbReference>
<accession>A0A820I0U8</accession>
<dbReference type="InterPro" id="IPR006926">
    <property type="entry name" value="Vps16_N"/>
</dbReference>
<evidence type="ECO:0000259" key="1">
    <source>
        <dbReference type="Pfam" id="PF04841"/>
    </source>
</evidence>
<dbReference type="GO" id="GO:0005737">
    <property type="term" value="C:cytoplasm"/>
    <property type="evidence" value="ECO:0007669"/>
    <property type="project" value="InterPro"/>
</dbReference>
<name>A0A820I0U8_9BILA</name>
<dbReference type="Pfam" id="PF04841">
    <property type="entry name" value="Vps16_N"/>
    <property type="match status" value="1"/>
</dbReference>
<reference evidence="2" key="1">
    <citation type="submission" date="2021-02" db="EMBL/GenBank/DDBJ databases">
        <authorList>
            <person name="Nowell W R."/>
        </authorList>
    </citation>
    <scope>NUCLEOTIDE SEQUENCE</scope>
</reference>
<evidence type="ECO:0000313" key="3">
    <source>
        <dbReference type="Proteomes" id="UP000663868"/>
    </source>
</evidence>
<protein>
    <recommendedName>
        <fullName evidence="1">Vps16 N-terminal domain-containing protein</fullName>
    </recommendedName>
</protein>
<dbReference type="EMBL" id="CAJOBB010014241">
    <property type="protein sequence ID" value="CAF4301889.1"/>
    <property type="molecule type" value="Genomic_DNA"/>
</dbReference>
<comment type="caution">
    <text evidence="2">The sequence shown here is derived from an EMBL/GenBank/DDBJ whole genome shotgun (WGS) entry which is preliminary data.</text>
</comment>
<proteinExistence type="predicted"/>
<dbReference type="AlphaFoldDB" id="A0A820I0U8"/>
<sequence length="198" mass="21655">ACTFKSNQGTGLVALTKNQESFIAVKNVYSPIIQMITLGVDIRSPISAWCVIDHADITIAYAYDNNIATCSATSLRRDQQTIPGITDVIVKLVSSSNYKSIAMLKDNGDVLIGLKENIGQSQSFILKYTCNNNKVKITDIAWSGSDTVIGIRSASKTWFDLLVINGKHSLPMTEKSRQAITDDTLVLYIYICLNIIGA</sequence>